<feature type="chain" id="PRO_5046217867" description="LGFP repeat-containing protein" evidence="1">
    <location>
        <begin position="30"/>
        <end position="338"/>
    </location>
</feature>
<proteinExistence type="predicted"/>
<keyword evidence="3" id="KW-1185">Reference proteome</keyword>
<organism evidence="2 3">
    <name type="scientific">Kitasatospora cystarginea</name>
    <dbReference type="NCBI Taxonomy" id="58350"/>
    <lineage>
        <taxon>Bacteria</taxon>
        <taxon>Bacillati</taxon>
        <taxon>Actinomycetota</taxon>
        <taxon>Actinomycetes</taxon>
        <taxon>Kitasatosporales</taxon>
        <taxon>Streptomycetaceae</taxon>
        <taxon>Kitasatospora</taxon>
    </lineage>
</organism>
<comment type="caution">
    <text evidence="2">The sequence shown here is derived from an EMBL/GenBank/DDBJ whole genome shotgun (WGS) entry which is preliminary data.</text>
</comment>
<evidence type="ECO:0008006" key="4">
    <source>
        <dbReference type="Google" id="ProtNLM"/>
    </source>
</evidence>
<gene>
    <name evidence="2" type="ORF">GCM10010430_73760</name>
</gene>
<sequence>MPARRIMTMLASTSLAVTALLGSSPSAQADDPVFCGIPVGGAILAKYKDYNYDRGFLGCPKTTELVNPDGVGRRQEFTGGTVYWKPATGAHPVGGAIGAKWADKNWESGPLGYPTSDELANPDGFGRRQEFEGGSVYWASAYGAHPVWGKIGKLWGDYGWEGGSFGYPTSDEKTDTATNQTYQNFSNRQSTLFWSSGHREEGCSGECTGYLSEAATDWFKQVRVEIPAAFPNEVVIRAYPTDAGFRNAVGDLGGAWDQLWTMAPPPQQLSVQSKYNSEYEQFICHANFVFPDPLNSSGWSTGDSWDVESWRADVGTSNALSPVFFALHQCNWDPQNPS</sequence>
<feature type="signal peptide" evidence="1">
    <location>
        <begin position="1"/>
        <end position="29"/>
    </location>
</feature>
<keyword evidence="1" id="KW-0732">Signal</keyword>
<dbReference type="RefSeq" id="WP_344640945.1">
    <property type="nucleotide sequence ID" value="NZ_BAAATR010000057.1"/>
</dbReference>
<protein>
    <recommendedName>
        <fullName evidence="4">LGFP repeat-containing protein</fullName>
    </recommendedName>
</protein>
<dbReference type="EMBL" id="BAAATR010000057">
    <property type="protein sequence ID" value="GAA2277153.1"/>
    <property type="molecule type" value="Genomic_DNA"/>
</dbReference>
<dbReference type="Proteomes" id="UP001500305">
    <property type="component" value="Unassembled WGS sequence"/>
</dbReference>
<evidence type="ECO:0000313" key="2">
    <source>
        <dbReference type="EMBL" id="GAA2277153.1"/>
    </source>
</evidence>
<evidence type="ECO:0000256" key="1">
    <source>
        <dbReference type="SAM" id="SignalP"/>
    </source>
</evidence>
<accession>A0ABN3EY73</accession>
<dbReference type="InterPro" id="IPR013207">
    <property type="entry name" value="LGFP"/>
</dbReference>
<reference evidence="2 3" key="1">
    <citation type="journal article" date="2019" name="Int. J. Syst. Evol. Microbiol.">
        <title>The Global Catalogue of Microorganisms (GCM) 10K type strain sequencing project: providing services to taxonomists for standard genome sequencing and annotation.</title>
        <authorList>
            <consortium name="The Broad Institute Genomics Platform"/>
            <consortium name="The Broad Institute Genome Sequencing Center for Infectious Disease"/>
            <person name="Wu L."/>
            <person name="Ma J."/>
        </authorList>
    </citation>
    <scope>NUCLEOTIDE SEQUENCE [LARGE SCALE GENOMIC DNA]</scope>
    <source>
        <strain evidence="2 3">JCM 7356</strain>
    </source>
</reference>
<dbReference type="Pfam" id="PF08310">
    <property type="entry name" value="LGFP"/>
    <property type="match status" value="2"/>
</dbReference>
<name>A0ABN3EY73_9ACTN</name>
<evidence type="ECO:0000313" key="3">
    <source>
        <dbReference type="Proteomes" id="UP001500305"/>
    </source>
</evidence>